<dbReference type="GO" id="GO:0061599">
    <property type="term" value="F:molybdopterin molybdotransferase activity"/>
    <property type="evidence" value="ECO:0007669"/>
    <property type="project" value="TreeGrafter"/>
</dbReference>
<evidence type="ECO:0000313" key="5">
    <source>
        <dbReference type="EMBL" id="KQB36224.1"/>
    </source>
</evidence>
<dbReference type="Pfam" id="PF03453">
    <property type="entry name" value="MoeA_N"/>
    <property type="match status" value="1"/>
</dbReference>
<dbReference type="AlphaFoldDB" id="A0A0Q0RL32"/>
<dbReference type="GeneID" id="84221088"/>
<dbReference type="Gene3D" id="2.40.340.10">
    <property type="entry name" value="MoeA, C-terminal, domain IV"/>
    <property type="match status" value="1"/>
</dbReference>
<dbReference type="InterPro" id="IPR038987">
    <property type="entry name" value="MoeA-like"/>
</dbReference>
<evidence type="ECO:0000256" key="2">
    <source>
        <dbReference type="ARBA" id="ARBA00023150"/>
    </source>
</evidence>
<evidence type="ECO:0000256" key="3">
    <source>
        <dbReference type="SAM" id="Phobius"/>
    </source>
</evidence>
<dbReference type="InterPro" id="IPR005111">
    <property type="entry name" value="MoeA_C_domain_IV"/>
</dbReference>
<dbReference type="SUPFAM" id="SSF53218">
    <property type="entry name" value="Molybdenum cofactor biosynthesis proteins"/>
    <property type="match status" value="1"/>
</dbReference>
<name>A0A0Q0RL32_9ARCH</name>
<dbReference type="InterPro" id="IPR036135">
    <property type="entry name" value="MoeA_linker/N_sf"/>
</dbReference>
<dbReference type="Gene3D" id="3.40.980.10">
    <property type="entry name" value="MoaB/Mog-like domain"/>
    <property type="match status" value="1"/>
</dbReference>
<keyword evidence="3" id="KW-0472">Membrane</keyword>
<dbReference type="GO" id="GO:0006777">
    <property type="term" value="P:Mo-molybdopterin cofactor biosynthetic process"/>
    <property type="evidence" value="ECO:0007669"/>
    <property type="project" value="UniProtKB-KW"/>
</dbReference>
<dbReference type="Pfam" id="PF00994">
    <property type="entry name" value="MoCF_biosynth"/>
    <property type="match status" value="1"/>
</dbReference>
<dbReference type="PANTHER" id="PTHR10192:SF19">
    <property type="entry name" value="MOLYBDOPTERIN BIOSYNTHESIS PROTEIN MJ0666-RELATED"/>
    <property type="match status" value="1"/>
</dbReference>
<gene>
    <name evidence="5" type="ORF">AOG55_04630</name>
</gene>
<feature type="transmembrane region" description="Helical" evidence="3">
    <location>
        <begin position="296"/>
        <end position="318"/>
    </location>
</feature>
<dbReference type="Proteomes" id="UP000050301">
    <property type="component" value="Unassembled WGS sequence"/>
</dbReference>
<dbReference type="Pfam" id="PF03454">
    <property type="entry name" value="MoeA_C"/>
    <property type="match status" value="1"/>
</dbReference>
<dbReference type="InterPro" id="IPR036688">
    <property type="entry name" value="MoeA_C_domain_IV_sf"/>
</dbReference>
<dbReference type="InterPro" id="IPR036425">
    <property type="entry name" value="MoaB/Mog-like_dom_sf"/>
</dbReference>
<dbReference type="EMBL" id="LKBH01000049">
    <property type="protein sequence ID" value="KQB36224.1"/>
    <property type="molecule type" value="Genomic_DNA"/>
</dbReference>
<comment type="caution">
    <text evidence="5">The sequence shown here is derived from an EMBL/GenBank/DDBJ whole genome shotgun (WGS) entry which is preliminary data.</text>
</comment>
<dbReference type="SUPFAM" id="SSF63882">
    <property type="entry name" value="MoeA N-terminal region -like"/>
    <property type="match status" value="1"/>
</dbReference>
<feature type="domain" description="MoaB/Mog" evidence="4">
    <location>
        <begin position="190"/>
        <end position="320"/>
    </location>
</feature>
<keyword evidence="2" id="KW-0501">Molybdenum cofactor biosynthesis</keyword>
<keyword evidence="3" id="KW-0812">Transmembrane</keyword>
<dbReference type="SMART" id="SM00852">
    <property type="entry name" value="MoCF_biosynth"/>
    <property type="match status" value="1"/>
</dbReference>
<dbReference type="InterPro" id="IPR005110">
    <property type="entry name" value="MoeA_linker/N"/>
</dbReference>
<dbReference type="SUPFAM" id="SSF63867">
    <property type="entry name" value="MoeA C-terminal domain-like"/>
    <property type="match status" value="1"/>
</dbReference>
<reference evidence="5 6" key="1">
    <citation type="submission" date="2015-09" db="EMBL/GenBank/DDBJ databases">
        <title>Heavy metals and arsenic resistance mechanisms in polyextremophilic archaea of the family Ferroplasmaceae.</title>
        <authorList>
            <person name="Bulaev A.G."/>
            <person name="Kanygina A.V."/>
        </authorList>
    </citation>
    <scope>NUCLEOTIDE SEQUENCE [LARGE SCALE GENOMIC DNA]</scope>
    <source>
        <strain evidence="5 6">BH2</strain>
    </source>
</reference>
<keyword evidence="6" id="KW-1185">Reference proteome</keyword>
<comment type="pathway">
    <text evidence="1">Cofactor biosynthesis; molybdopterin biosynthesis.</text>
</comment>
<sequence length="408" mass="45401">MKHIMEGFDKFISYKEAVNIFNSIKWEYPAYENVGINNSINRIIYNDILSNMDVPEFDKSAVDGYAVRSVDTLNASVNNPSKLTIIGSESAEEKFDQNLNINECIEVYTGSEIPQGADSVIKVEETERSGNYIYVYSYSGENKNIFKKGEDLSKNYRILKKGDKILPQHLAAMASVKINNVNVYKKIVIGIINTGNEIINKKIVNSTGILLKNYYSRPYTEVVDGGICGDDEECIINHINKIIDKCNIIIITGGTSLGRRDKTTDAVSRIGSILFSGVAIKPGRTVALFNIKNKPVISVSGLPVAALISSLVFVNMYIKKISNFDIYDKINGILDENIHNKIGFTTFQICRAYTVNNRIHIKPLRTTGSGILSSIIYGNSIVMVPDYKEGIEAGNIINAYKIGDIEWD</sequence>
<dbReference type="Gene3D" id="2.170.190.11">
    <property type="entry name" value="Molybdopterin biosynthesis moea protein, domain 3"/>
    <property type="match status" value="1"/>
</dbReference>
<dbReference type="UniPathway" id="UPA00344"/>
<keyword evidence="3" id="KW-1133">Transmembrane helix</keyword>
<accession>A0A0Q0RL32</accession>
<evidence type="ECO:0000259" key="4">
    <source>
        <dbReference type="SMART" id="SM00852"/>
    </source>
</evidence>
<evidence type="ECO:0000313" key="6">
    <source>
        <dbReference type="Proteomes" id="UP000050301"/>
    </source>
</evidence>
<protein>
    <recommendedName>
        <fullName evidence="4">MoaB/Mog domain-containing protein</fullName>
    </recommendedName>
</protein>
<dbReference type="InParanoid" id="A0A0Q0RL32"/>
<evidence type="ECO:0000256" key="1">
    <source>
        <dbReference type="ARBA" id="ARBA00005046"/>
    </source>
</evidence>
<organism evidence="5 6">
    <name type="scientific">Acidiplasma cupricumulans</name>
    <dbReference type="NCBI Taxonomy" id="312540"/>
    <lineage>
        <taxon>Archaea</taxon>
        <taxon>Methanobacteriati</taxon>
        <taxon>Thermoplasmatota</taxon>
        <taxon>Thermoplasmata</taxon>
        <taxon>Thermoplasmatales</taxon>
        <taxon>Ferroplasmaceae</taxon>
        <taxon>Acidiplasma</taxon>
    </lineage>
</organism>
<proteinExistence type="predicted"/>
<dbReference type="RefSeq" id="WP_055032253.1">
    <property type="nucleotide sequence ID" value="NZ_LKBH01000049.1"/>
</dbReference>
<dbReference type="CDD" id="cd00887">
    <property type="entry name" value="MoeA"/>
    <property type="match status" value="1"/>
</dbReference>
<dbReference type="InterPro" id="IPR001453">
    <property type="entry name" value="MoaB/Mog_dom"/>
</dbReference>
<dbReference type="GO" id="GO:0005737">
    <property type="term" value="C:cytoplasm"/>
    <property type="evidence" value="ECO:0007669"/>
    <property type="project" value="TreeGrafter"/>
</dbReference>
<dbReference type="PANTHER" id="PTHR10192">
    <property type="entry name" value="MOLYBDOPTERIN BIOSYNTHESIS PROTEIN"/>
    <property type="match status" value="1"/>
</dbReference>
<dbReference type="Gene3D" id="3.90.105.10">
    <property type="entry name" value="Molybdopterin biosynthesis moea protein, domain 2"/>
    <property type="match status" value="1"/>
</dbReference>